<organism evidence="1 2">
    <name type="scientific">Actinacidiphila polyblastidii</name>
    <dbReference type="NCBI Taxonomy" id="3110430"/>
    <lineage>
        <taxon>Bacteria</taxon>
        <taxon>Bacillati</taxon>
        <taxon>Actinomycetota</taxon>
        <taxon>Actinomycetes</taxon>
        <taxon>Kitasatosporales</taxon>
        <taxon>Streptomycetaceae</taxon>
        <taxon>Actinacidiphila</taxon>
    </lineage>
</organism>
<accession>A0ABU7PKI3</accession>
<dbReference type="EMBL" id="JAZEWV010000044">
    <property type="protein sequence ID" value="MEE4546348.1"/>
    <property type="molecule type" value="Genomic_DNA"/>
</dbReference>
<comment type="caution">
    <text evidence="1">The sequence shown here is derived from an EMBL/GenBank/DDBJ whole genome shotgun (WGS) entry which is preliminary data.</text>
</comment>
<dbReference type="Proteomes" id="UP001344658">
    <property type="component" value="Unassembled WGS sequence"/>
</dbReference>
<protein>
    <recommendedName>
        <fullName evidence="3">DUF2716 domain-containing protein</fullName>
    </recommendedName>
</protein>
<name>A0ABU7PKI3_9ACTN</name>
<gene>
    <name evidence="1" type="ORF">V2S66_30850</name>
</gene>
<dbReference type="RefSeq" id="WP_330800048.1">
    <property type="nucleotide sequence ID" value="NZ_JAZEWV010000044.1"/>
</dbReference>
<reference evidence="1 2" key="1">
    <citation type="submission" date="2023-12" db="EMBL/GenBank/DDBJ databases">
        <title>Streptomyces sp. V4-01.</title>
        <authorList>
            <person name="Somphong A."/>
            <person name="Phongsopitanun W."/>
        </authorList>
    </citation>
    <scope>NUCLEOTIDE SEQUENCE [LARGE SCALE GENOMIC DNA]</scope>
    <source>
        <strain evidence="1 2">V4-01</strain>
    </source>
</reference>
<evidence type="ECO:0000313" key="1">
    <source>
        <dbReference type="EMBL" id="MEE4546348.1"/>
    </source>
</evidence>
<proteinExistence type="predicted"/>
<sequence>MEDLSAADWLVRAGTDWRRLVTFGPDGFEAYGRLRFIPDPDRPGQAEADVELPDDHPPDIEQARTALRALCGDGPATTPIFSCVWDGHPWTFLDPEAARGPLVVLPHRSYMLFAGDLGDIGRWEEEFGGGHPCPPPAFAWPADHSWCFTSDVDPHWAGIGASSAAIEALTARTELDIVRACPDRAPLGYSG</sequence>
<evidence type="ECO:0000313" key="2">
    <source>
        <dbReference type="Proteomes" id="UP001344658"/>
    </source>
</evidence>
<evidence type="ECO:0008006" key="3">
    <source>
        <dbReference type="Google" id="ProtNLM"/>
    </source>
</evidence>
<keyword evidence="2" id="KW-1185">Reference proteome</keyword>